<evidence type="ECO:0000313" key="9">
    <source>
        <dbReference type="EMBL" id="CAB3267879.1"/>
    </source>
</evidence>
<feature type="domain" description="C3H1-type" evidence="8">
    <location>
        <begin position="391"/>
        <end position="412"/>
    </location>
</feature>
<protein>
    <recommendedName>
        <fullName evidence="5">Zinc finger CCCH domain-containing protein 3</fullName>
    </recommendedName>
</protein>
<feature type="compositionally biased region" description="Basic residues" evidence="7">
    <location>
        <begin position="487"/>
        <end position="504"/>
    </location>
</feature>
<evidence type="ECO:0000259" key="8">
    <source>
        <dbReference type="PROSITE" id="PS50103"/>
    </source>
</evidence>
<reference evidence="9" key="1">
    <citation type="submission" date="2020-04" db="EMBL/GenBank/DDBJ databases">
        <authorList>
            <person name="Neveu A P."/>
        </authorList>
    </citation>
    <scope>NUCLEOTIDE SEQUENCE</scope>
    <source>
        <tissue evidence="9">Whole embryo</tissue>
    </source>
</reference>
<feature type="domain" description="C3H1-type" evidence="8">
    <location>
        <begin position="463"/>
        <end position="491"/>
    </location>
</feature>
<evidence type="ECO:0000256" key="2">
    <source>
        <dbReference type="ARBA" id="ARBA00022737"/>
    </source>
</evidence>
<dbReference type="SMART" id="SM00356">
    <property type="entry name" value="ZnF_C3H1"/>
    <property type="match status" value="5"/>
</dbReference>
<keyword evidence="2" id="KW-0677">Repeat</keyword>
<feature type="domain" description="C3H1-type" evidence="8">
    <location>
        <begin position="359"/>
        <end position="387"/>
    </location>
</feature>
<proteinExistence type="evidence at transcript level"/>
<feature type="domain" description="C3H1-type" evidence="8">
    <location>
        <begin position="413"/>
        <end position="439"/>
    </location>
</feature>
<dbReference type="FunFam" id="4.10.1000.10:FF:000008">
    <property type="entry name" value="zinc finger CCCH domain-containing protein 3"/>
    <property type="match status" value="1"/>
</dbReference>
<dbReference type="Pfam" id="PF00642">
    <property type="entry name" value="zf-CCCH"/>
    <property type="match status" value="1"/>
</dbReference>
<feature type="zinc finger region" description="C3H1-type" evidence="6">
    <location>
        <begin position="359"/>
        <end position="387"/>
    </location>
</feature>
<evidence type="ECO:0000256" key="4">
    <source>
        <dbReference type="ARBA" id="ARBA00022833"/>
    </source>
</evidence>
<keyword evidence="3 6" id="KW-0863">Zinc-finger</keyword>
<dbReference type="GO" id="GO:0005634">
    <property type="term" value="C:nucleus"/>
    <property type="evidence" value="ECO:0007669"/>
    <property type="project" value="TreeGrafter"/>
</dbReference>
<dbReference type="Gene3D" id="4.10.1000.10">
    <property type="entry name" value="Zinc finger, CCCH-type"/>
    <property type="match status" value="2"/>
</dbReference>
<feature type="region of interest" description="Disordered" evidence="7">
    <location>
        <begin position="534"/>
        <end position="557"/>
    </location>
</feature>
<feature type="compositionally biased region" description="Basic residues" evidence="7">
    <location>
        <begin position="183"/>
        <end position="195"/>
    </location>
</feature>
<dbReference type="SUPFAM" id="SSF90229">
    <property type="entry name" value="CCCH zinc finger"/>
    <property type="match status" value="2"/>
</dbReference>
<feature type="zinc finger region" description="C3H1-type" evidence="6">
    <location>
        <begin position="463"/>
        <end position="491"/>
    </location>
</feature>
<evidence type="ECO:0000256" key="3">
    <source>
        <dbReference type="ARBA" id="ARBA00022771"/>
    </source>
</evidence>
<feature type="compositionally biased region" description="Basic residues" evidence="7">
    <location>
        <begin position="79"/>
        <end position="88"/>
    </location>
</feature>
<dbReference type="InterPro" id="IPR000571">
    <property type="entry name" value="Znf_CCCH"/>
</dbReference>
<name>A0A6F9DXL8_9ASCI</name>
<dbReference type="GO" id="GO:0008270">
    <property type="term" value="F:zinc ion binding"/>
    <property type="evidence" value="ECO:0007669"/>
    <property type="project" value="UniProtKB-KW"/>
</dbReference>
<evidence type="ECO:0000256" key="7">
    <source>
        <dbReference type="SAM" id="MobiDB-lite"/>
    </source>
</evidence>
<feature type="region of interest" description="Disordered" evidence="7">
    <location>
        <begin position="46"/>
        <end position="88"/>
    </location>
</feature>
<gene>
    <name evidence="9" type="primary">Zc3h3</name>
</gene>
<accession>A0A6F9DXL8</accession>
<feature type="zinc finger region" description="C3H1-type" evidence="6">
    <location>
        <begin position="413"/>
        <end position="439"/>
    </location>
</feature>
<keyword evidence="1 6" id="KW-0479">Metal-binding</keyword>
<keyword evidence="4 6" id="KW-0862">Zinc</keyword>
<feature type="compositionally biased region" description="Polar residues" evidence="7">
    <location>
        <begin position="62"/>
        <end position="78"/>
    </location>
</feature>
<feature type="region of interest" description="Disordered" evidence="7">
    <location>
        <begin position="487"/>
        <end position="522"/>
    </location>
</feature>
<dbReference type="PANTHER" id="PTHR46156">
    <property type="entry name" value="CCCH ZINGC FINGER"/>
    <property type="match status" value="1"/>
</dbReference>
<dbReference type="EMBL" id="LR792017">
    <property type="protein sequence ID" value="CAB3267879.1"/>
    <property type="molecule type" value="mRNA"/>
</dbReference>
<dbReference type="InterPro" id="IPR036855">
    <property type="entry name" value="Znf_CCCH_sf"/>
</dbReference>
<feature type="region of interest" description="Disordered" evidence="7">
    <location>
        <begin position="162"/>
        <end position="199"/>
    </location>
</feature>
<evidence type="ECO:0000256" key="6">
    <source>
        <dbReference type="PROSITE-ProRule" id="PRU00723"/>
    </source>
</evidence>
<dbReference type="PROSITE" id="PS50103">
    <property type="entry name" value="ZF_C3H1"/>
    <property type="match status" value="4"/>
</dbReference>
<evidence type="ECO:0000256" key="5">
    <source>
        <dbReference type="ARBA" id="ARBA00071600"/>
    </source>
</evidence>
<sequence>MDESTRLKAEIAYWSDLISTHKQAQLYKARKSSFRQTQWKSNNRRTLHKTGATMGNKKTPRIGSTHSFNSNKFTNQKHSPSKYKWKPKHSSVTVTSQASTISIATAPTCASKGVLTKHKLKNSASQVPAKKKTLSTDKAQLVTKQHAQSCYKWSKTVGQTTNSFESNQLPKTACKPQGSVRSKGARSRHVWKRRRSSDSVRPKIVPTFAGNQIVTKYKLRRVHSKPRLQRQVNVSSNPYKVIKKSSSNIGIQVAVFDQRNHHMNKFANRRYKSNQYKRTLADASQRKNSKYKLVRSRGSLVNIQTRNPQSGNIVLKRKQVTAKDLFHHKLQYFYSTKQRLASQVLQKSLYTARKKNSHKLRKVFCLFYNRFGRCNRGDKCQYVHDPERVAVCTRFLRGTCRDNSCLFSHKISKKKIPVCSFFLQGKCSTKNCPYLHVFVGHSADICQPFATTGYCQKAENCKQKHIRVCPDFYNKGSCSKGNKCNLPHKSRRSKTRKSANKKHNITTTRNNNKEKQVVESDGYISLPKAKTVTTVVPDTGDQPIRTKPRLGKRKLQS</sequence>
<feature type="compositionally biased region" description="Basic residues" evidence="7">
    <location>
        <begin position="546"/>
        <end position="557"/>
    </location>
</feature>
<dbReference type="AlphaFoldDB" id="A0A6F9DXL8"/>
<organism evidence="9">
    <name type="scientific">Phallusia mammillata</name>
    <dbReference type="NCBI Taxonomy" id="59560"/>
    <lineage>
        <taxon>Eukaryota</taxon>
        <taxon>Metazoa</taxon>
        <taxon>Chordata</taxon>
        <taxon>Tunicata</taxon>
        <taxon>Ascidiacea</taxon>
        <taxon>Phlebobranchia</taxon>
        <taxon>Ascidiidae</taxon>
        <taxon>Phallusia</taxon>
    </lineage>
</organism>
<feature type="zinc finger region" description="C3H1-type" evidence="6">
    <location>
        <begin position="391"/>
        <end position="412"/>
    </location>
</feature>
<evidence type="ECO:0000256" key="1">
    <source>
        <dbReference type="ARBA" id="ARBA00022723"/>
    </source>
</evidence>
<dbReference type="PANTHER" id="PTHR46156:SF1">
    <property type="entry name" value="ZINC FINGER CCCH DOMAIN-CONTAINING PROTEIN 3"/>
    <property type="match status" value="1"/>
</dbReference>